<dbReference type="SUPFAM" id="SSF56112">
    <property type="entry name" value="Protein kinase-like (PK-like)"/>
    <property type="match status" value="1"/>
</dbReference>
<dbReference type="PROSITE" id="PS50011">
    <property type="entry name" value="PROTEIN_KINASE_DOM"/>
    <property type="match status" value="1"/>
</dbReference>
<dbReference type="Pfam" id="PF03109">
    <property type="entry name" value="ABC1"/>
    <property type="match status" value="1"/>
</dbReference>
<dbReference type="GO" id="GO:0004672">
    <property type="term" value="F:protein kinase activity"/>
    <property type="evidence" value="ECO:0007669"/>
    <property type="project" value="InterPro"/>
</dbReference>
<name>A0A4Q7DL02_9PROT</name>
<dbReference type="InterPro" id="IPR050154">
    <property type="entry name" value="UbiB_kinase"/>
</dbReference>
<dbReference type="CDD" id="cd13970">
    <property type="entry name" value="ABC1_ADCK3"/>
    <property type="match status" value="1"/>
</dbReference>
<sequence>MDDATLSTKIKRYFEVGSAVGGLAARLVGQEYLGRPIDDEAYAKNLKATLGSMKGPLMKVAQFLATIPDAIPADYAQELRELQSCAPAMGVPFVRRRMVAELGVNWQHHFQHFDLTAKAAASLGQMHQASTISGELVACKLQYPQMQSLVETDLANLRALLGVYHLWNKALDTSEVQDEIKTRLLEELDYHHEAKQIHLYQTIFQGADWVKVPTVHPDLSTDRLLTMSWMDGKPIYDFIEADEDFRNQLADRLFQAWYHPLYHHGVIHGDPHPGNYLVGEGGTIQLLDFGCVRHFPAQFVQGILHLYDALLNNRPDEAVYAYECLGFKNLSKAVIEVIGQWARLLYDPLLDDRVRPIQDDFSGTKGWQTATQVHAELNKLGGIRPPREFVFMDRAAVGMGGVFMRLRVERNWHQLFEDVIERSPFRG</sequence>
<comment type="similarity">
    <text evidence="1">Belongs to the protein kinase superfamily. ADCK protein kinase family.</text>
</comment>
<reference evidence="3 4" key="1">
    <citation type="submission" date="2018-10" db="EMBL/GenBank/DDBJ databases">
        <title>An updated phylogeny of the Alphaproteobacteria reveals that the parasitic Rickettsiales and Holosporales have independent origins.</title>
        <authorList>
            <person name="Munoz-Gomez S.A."/>
            <person name="Hess S."/>
            <person name="Burger G."/>
            <person name="Lang B.F."/>
            <person name="Susko E."/>
            <person name="Slamovits C.H."/>
            <person name="Roger A.J."/>
        </authorList>
    </citation>
    <scope>NUCLEOTIDE SEQUENCE [LARGE SCALE GENOMIC DNA]</scope>
    <source>
        <strain evidence="3">HOLO01</strain>
    </source>
</reference>
<dbReference type="InterPro" id="IPR011009">
    <property type="entry name" value="Kinase-like_dom_sf"/>
</dbReference>
<dbReference type="Gene3D" id="1.10.510.10">
    <property type="entry name" value="Transferase(Phosphotransferase) domain 1"/>
    <property type="match status" value="1"/>
</dbReference>
<evidence type="ECO:0000313" key="4">
    <source>
        <dbReference type="Proteomes" id="UP000293550"/>
    </source>
</evidence>
<dbReference type="InterPro" id="IPR000719">
    <property type="entry name" value="Prot_kinase_dom"/>
</dbReference>
<dbReference type="PANTHER" id="PTHR10566:SF113">
    <property type="entry name" value="PROTEIN ACTIVITY OF BC1 COMPLEX KINASE 7, CHLOROPLASTIC"/>
    <property type="match status" value="1"/>
</dbReference>
<accession>A0A4Q7DL02</accession>
<dbReference type="GO" id="GO:0005524">
    <property type="term" value="F:ATP binding"/>
    <property type="evidence" value="ECO:0007669"/>
    <property type="project" value="InterPro"/>
</dbReference>
<dbReference type="InterPro" id="IPR034646">
    <property type="entry name" value="ADCK3_dom"/>
</dbReference>
<dbReference type="EMBL" id="SCFB01000015">
    <property type="protein sequence ID" value="RZI45376.1"/>
    <property type="molecule type" value="Genomic_DNA"/>
</dbReference>
<protein>
    <submittedName>
        <fullName evidence="3">AarF/ABC1/UbiB kinase family protein</fullName>
    </submittedName>
</protein>
<comment type="caution">
    <text evidence="3">The sequence shown here is derived from an EMBL/GenBank/DDBJ whole genome shotgun (WGS) entry which is preliminary data.</text>
</comment>
<dbReference type="AlphaFoldDB" id="A0A4Q7DL02"/>
<feature type="domain" description="Protein kinase" evidence="2">
    <location>
        <begin position="112"/>
        <end position="427"/>
    </location>
</feature>
<evidence type="ECO:0000256" key="1">
    <source>
        <dbReference type="ARBA" id="ARBA00009670"/>
    </source>
</evidence>
<keyword evidence="3" id="KW-0808">Transferase</keyword>
<dbReference type="Proteomes" id="UP000293550">
    <property type="component" value="Unassembled WGS sequence"/>
</dbReference>
<keyword evidence="3" id="KW-0418">Kinase</keyword>
<evidence type="ECO:0000259" key="2">
    <source>
        <dbReference type="PROSITE" id="PS50011"/>
    </source>
</evidence>
<keyword evidence="4" id="KW-1185">Reference proteome</keyword>
<gene>
    <name evidence="3" type="ORF">EQU50_07310</name>
</gene>
<organism evidence="3 4">
    <name type="scientific">Candidatus Finniella inopinata</name>
    <dbReference type="NCBI Taxonomy" id="1696036"/>
    <lineage>
        <taxon>Bacteria</taxon>
        <taxon>Pseudomonadati</taxon>
        <taxon>Pseudomonadota</taxon>
        <taxon>Alphaproteobacteria</taxon>
        <taxon>Holosporales</taxon>
        <taxon>Candidatus Paracaedibacteraceae</taxon>
        <taxon>Candidatus Finniella</taxon>
    </lineage>
</organism>
<dbReference type="InterPro" id="IPR004147">
    <property type="entry name" value="ABC1_dom"/>
</dbReference>
<evidence type="ECO:0000313" key="3">
    <source>
        <dbReference type="EMBL" id="RZI45376.1"/>
    </source>
</evidence>
<dbReference type="PANTHER" id="PTHR10566">
    <property type="entry name" value="CHAPERONE-ACTIVITY OF BC1 COMPLEX CABC1 -RELATED"/>
    <property type="match status" value="1"/>
</dbReference>
<proteinExistence type="inferred from homology"/>
<dbReference type="OrthoDB" id="9795390at2"/>